<keyword evidence="3" id="KW-1185">Reference proteome</keyword>
<proteinExistence type="predicted"/>
<dbReference type="AlphaFoldDB" id="A0A4C1VLP2"/>
<feature type="region of interest" description="Disordered" evidence="1">
    <location>
        <begin position="17"/>
        <end position="53"/>
    </location>
</feature>
<evidence type="ECO:0000256" key="1">
    <source>
        <dbReference type="SAM" id="MobiDB-lite"/>
    </source>
</evidence>
<accession>A0A4C1VLP2</accession>
<comment type="caution">
    <text evidence="2">The sequence shown here is derived from an EMBL/GenBank/DDBJ whole genome shotgun (WGS) entry which is preliminary data.</text>
</comment>
<gene>
    <name evidence="2" type="ORF">EVAR_33555_1</name>
</gene>
<dbReference type="Proteomes" id="UP000299102">
    <property type="component" value="Unassembled WGS sequence"/>
</dbReference>
<dbReference type="EMBL" id="BGZK01000354">
    <property type="protein sequence ID" value="GBP38804.1"/>
    <property type="molecule type" value="Genomic_DNA"/>
</dbReference>
<reference evidence="2 3" key="1">
    <citation type="journal article" date="2019" name="Commun. Biol.">
        <title>The bagworm genome reveals a unique fibroin gene that provides high tensile strength.</title>
        <authorList>
            <person name="Kono N."/>
            <person name="Nakamura H."/>
            <person name="Ohtoshi R."/>
            <person name="Tomita M."/>
            <person name="Numata K."/>
            <person name="Arakawa K."/>
        </authorList>
    </citation>
    <scope>NUCLEOTIDE SEQUENCE [LARGE SCALE GENOMIC DNA]</scope>
</reference>
<evidence type="ECO:0000313" key="2">
    <source>
        <dbReference type="EMBL" id="GBP38804.1"/>
    </source>
</evidence>
<organism evidence="2 3">
    <name type="scientific">Eumeta variegata</name>
    <name type="common">Bagworm moth</name>
    <name type="synonym">Eumeta japonica</name>
    <dbReference type="NCBI Taxonomy" id="151549"/>
    <lineage>
        <taxon>Eukaryota</taxon>
        <taxon>Metazoa</taxon>
        <taxon>Ecdysozoa</taxon>
        <taxon>Arthropoda</taxon>
        <taxon>Hexapoda</taxon>
        <taxon>Insecta</taxon>
        <taxon>Pterygota</taxon>
        <taxon>Neoptera</taxon>
        <taxon>Endopterygota</taxon>
        <taxon>Lepidoptera</taxon>
        <taxon>Glossata</taxon>
        <taxon>Ditrysia</taxon>
        <taxon>Tineoidea</taxon>
        <taxon>Psychidae</taxon>
        <taxon>Oiketicinae</taxon>
        <taxon>Eumeta</taxon>
    </lineage>
</organism>
<name>A0A4C1VLP2_EUMVA</name>
<sequence length="85" mass="9071">MRLPIAFFAGCSVNSALEKRKSASTAERSQPDGPGRRHRGAAEAPPSVWGPSACPRTRTSTCSHFAKCHLAVAVERKSLGLSVCY</sequence>
<protein>
    <submittedName>
        <fullName evidence="2">Uncharacterized protein</fullName>
    </submittedName>
</protein>
<evidence type="ECO:0000313" key="3">
    <source>
        <dbReference type="Proteomes" id="UP000299102"/>
    </source>
</evidence>